<dbReference type="KEGG" id="hfv:R50_0120"/>
<dbReference type="AlphaFoldDB" id="A0A6F8ZC70"/>
<dbReference type="PIRSF" id="PIRSF033093">
    <property type="entry name" value="UCP_ML1119"/>
    <property type="match status" value="1"/>
</dbReference>
<evidence type="ECO:0000313" key="8">
    <source>
        <dbReference type="Proteomes" id="UP000503399"/>
    </source>
</evidence>
<keyword evidence="4" id="KW-0378">Hydrolase</keyword>
<gene>
    <name evidence="7" type="ORF">R50_0120</name>
</gene>
<dbReference type="PANTHER" id="PTHR30337:SF0">
    <property type="entry name" value="NUCLEASE SBCCD SUBUNIT D"/>
    <property type="match status" value="1"/>
</dbReference>
<evidence type="ECO:0000259" key="6">
    <source>
        <dbReference type="Pfam" id="PF00149"/>
    </source>
</evidence>
<name>A0A6F8ZC70_9FIRM</name>
<evidence type="ECO:0000256" key="4">
    <source>
        <dbReference type="ARBA" id="ARBA00022801"/>
    </source>
</evidence>
<protein>
    <recommendedName>
        <fullName evidence="2">Nuclease SbcCD subunit D</fullName>
    </recommendedName>
</protein>
<dbReference type="Proteomes" id="UP000503399">
    <property type="component" value="Chromosome"/>
</dbReference>
<keyword evidence="8" id="KW-1185">Reference proteome</keyword>
<evidence type="ECO:0000256" key="5">
    <source>
        <dbReference type="ARBA" id="ARBA00022839"/>
    </source>
</evidence>
<feature type="domain" description="Calcineurin-like phosphoesterase" evidence="6">
    <location>
        <begin position="1"/>
        <end position="199"/>
    </location>
</feature>
<keyword evidence="3" id="KW-0540">Nuclease</keyword>
<sequence>MRFIHTADWQMGMRRRWLDEDAQARYQDARLAAVARAGDLAARSGAAFLLAAGDVFESNFLDERTVRRVLEMLRGMPVPVYLLPGNHDPLDPASIYRSPLFRRHCPRGVTVLEPGRVVEAAPGVELVGAPWQARREAPNPLLPLLEALPPPAGLRIVAAHGDMEPYGHEGDPARIPLAPVEAALDTGRLHYLALGHRHSRTAVGQSNRIWYSGSPEPTDFDEVDPGQVLLVDVEPEGVRVEAFATGTWHFVDRHLALDPADPAGSLRGLLDSLPDRDRTVLRLSLEGEVGLEERLALESLIEEERALFAAIDRREDRDRLAAPARGGDPPPPGLTGFAAAAWAELAEAAREGDAEARYALGLFHRLVSEGRPPEEEPSA</sequence>
<dbReference type="Pfam" id="PF00149">
    <property type="entry name" value="Metallophos"/>
    <property type="match status" value="1"/>
</dbReference>
<dbReference type="InterPro" id="IPR041796">
    <property type="entry name" value="Mre11_N"/>
</dbReference>
<comment type="similarity">
    <text evidence="1">Belongs to the SbcD family.</text>
</comment>
<dbReference type="GO" id="GO:0004527">
    <property type="term" value="F:exonuclease activity"/>
    <property type="evidence" value="ECO:0007669"/>
    <property type="project" value="UniProtKB-KW"/>
</dbReference>
<organism evidence="7 8">
    <name type="scientific">Candidatus Hydrogenisulfobacillus filiaventi</name>
    <dbReference type="NCBI Taxonomy" id="2707344"/>
    <lineage>
        <taxon>Bacteria</taxon>
        <taxon>Bacillati</taxon>
        <taxon>Bacillota</taxon>
        <taxon>Clostridia</taxon>
        <taxon>Eubacteriales</taxon>
        <taxon>Clostridiales Family XVII. Incertae Sedis</taxon>
        <taxon>Candidatus Hydrogenisulfobacillus</taxon>
    </lineage>
</organism>
<proteinExistence type="inferred from homology"/>
<dbReference type="SUPFAM" id="SSF56300">
    <property type="entry name" value="Metallo-dependent phosphatases"/>
    <property type="match status" value="1"/>
</dbReference>
<dbReference type="PANTHER" id="PTHR30337">
    <property type="entry name" value="COMPONENT OF ATP-DEPENDENT DSDNA EXONUCLEASE"/>
    <property type="match status" value="1"/>
</dbReference>
<dbReference type="CDD" id="cd00840">
    <property type="entry name" value="MPP_Mre11_N"/>
    <property type="match status" value="1"/>
</dbReference>
<reference evidence="7 8" key="1">
    <citation type="submission" date="2020-02" db="EMBL/GenBank/DDBJ databases">
        <authorList>
            <person name="Hogendoorn C."/>
        </authorList>
    </citation>
    <scope>NUCLEOTIDE SEQUENCE [LARGE SCALE GENOMIC DNA]</scope>
    <source>
        <strain evidence="7">R501</strain>
    </source>
</reference>
<evidence type="ECO:0000313" key="7">
    <source>
        <dbReference type="EMBL" id="CAB1127626.1"/>
    </source>
</evidence>
<accession>A0A6F8ZC70</accession>
<dbReference type="EMBL" id="LR778114">
    <property type="protein sequence ID" value="CAB1127626.1"/>
    <property type="molecule type" value="Genomic_DNA"/>
</dbReference>
<dbReference type="InterPro" id="IPR014577">
    <property type="entry name" value="UCP033093_metalloPase"/>
</dbReference>
<evidence type="ECO:0000256" key="2">
    <source>
        <dbReference type="ARBA" id="ARBA00013365"/>
    </source>
</evidence>
<evidence type="ECO:0000256" key="1">
    <source>
        <dbReference type="ARBA" id="ARBA00010555"/>
    </source>
</evidence>
<dbReference type="InterPro" id="IPR050535">
    <property type="entry name" value="DNA_Repair-Maintenance_Comp"/>
</dbReference>
<dbReference type="Gene3D" id="3.60.21.10">
    <property type="match status" value="1"/>
</dbReference>
<dbReference type="InterPro" id="IPR029052">
    <property type="entry name" value="Metallo-depent_PP-like"/>
</dbReference>
<dbReference type="InterPro" id="IPR004843">
    <property type="entry name" value="Calcineurin-like_PHP"/>
</dbReference>
<keyword evidence="5 7" id="KW-0269">Exonuclease</keyword>
<evidence type="ECO:0000256" key="3">
    <source>
        <dbReference type="ARBA" id="ARBA00022722"/>
    </source>
</evidence>